<sequence length="389" mass="44426">MTTRLDAAEILAAAEAETGLRDYGDPTLPERFAIAVDHLNGLGMDADGRFEAAQVCRWLLTSRLELIEDRNRYPIGAEVIESPMFVTGEPRSGTTLMHALMSVDPQARALRFWEVMYPSPPPGLASPDDDRRARADADWREINAKMPKWLHSHPYNDMLGDGLPEDERTWAFDFRVMTPTAWWRVPMQSLVGGLATDPAAQYRLHQAMLQQLQYQRPRKYWVLKGFHGFRLKEMFGAYPDATLVWLHRDPVQVAASRTMMMADIAEGMVGSVDLHALAKMHLELTRDGVANTMSNPMVDDPRILHIRYTDFVADQITTVQRYYEFAGRKLTPEAESAMRDYLANNRGDRYGKFRYSTQLLIDIGEDLDALHAEFQPFRERFGVEIETRG</sequence>
<name>A0A1A2RUY4_9MYCO</name>
<comment type="caution">
    <text evidence="1">The sequence shown here is derived from an EMBL/GenBank/DDBJ whole genome shotgun (WGS) entry which is preliminary data.</text>
</comment>
<dbReference type="Gene3D" id="3.40.50.300">
    <property type="entry name" value="P-loop containing nucleotide triphosphate hydrolases"/>
    <property type="match status" value="1"/>
</dbReference>
<dbReference type="Pfam" id="PF13469">
    <property type="entry name" value="Sulfotransfer_3"/>
    <property type="match status" value="1"/>
</dbReference>
<dbReference type="PANTHER" id="PTHR36451">
    <property type="entry name" value="PAPS-DEPENDENT SULFOTRANSFERASE STF3"/>
    <property type="match status" value="1"/>
</dbReference>
<dbReference type="InterPro" id="IPR027417">
    <property type="entry name" value="P-loop_NTPase"/>
</dbReference>
<dbReference type="PANTHER" id="PTHR36451:SF1">
    <property type="entry name" value="OMEGA-HYDROXY-BETA-DIHYDROMENAQUINONE-9 SULFOTRANSFERASE STF3"/>
    <property type="match status" value="1"/>
</dbReference>
<proteinExistence type="predicted"/>
<evidence type="ECO:0000313" key="1">
    <source>
        <dbReference type="EMBL" id="OBH55783.1"/>
    </source>
</evidence>
<dbReference type="AlphaFoldDB" id="A0A1A2RUY4"/>
<dbReference type="EMBL" id="LZJS01000133">
    <property type="protein sequence ID" value="OBH55783.1"/>
    <property type="molecule type" value="Genomic_DNA"/>
</dbReference>
<organism evidence="1 2">
    <name type="scientific">Mycobacterium colombiense</name>
    <dbReference type="NCBI Taxonomy" id="339268"/>
    <lineage>
        <taxon>Bacteria</taxon>
        <taxon>Bacillati</taxon>
        <taxon>Actinomycetota</taxon>
        <taxon>Actinomycetes</taxon>
        <taxon>Mycobacteriales</taxon>
        <taxon>Mycobacteriaceae</taxon>
        <taxon>Mycobacterium</taxon>
        <taxon>Mycobacterium avium complex (MAC)</taxon>
    </lineage>
</organism>
<gene>
    <name evidence="1" type="ORF">A5685_10015</name>
</gene>
<accession>A0A1A2RUY4</accession>
<keyword evidence="1" id="KW-0808">Transferase</keyword>
<dbReference type="RefSeq" id="WP_064953517.1">
    <property type="nucleotide sequence ID" value="NZ_LZJS01000133.1"/>
</dbReference>
<protein>
    <submittedName>
        <fullName evidence="1">Sulfotransferase</fullName>
    </submittedName>
</protein>
<dbReference type="GO" id="GO:0016740">
    <property type="term" value="F:transferase activity"/>
    <property type="evidence" value="ECO:0007669"/>
    <property type="project" value="UniProtKB-KW"/>
</dbReference>
<dbReference type="InterPro" id="IPR052736">
    <property type="entry name" value="Stf3_sulfotransferase"/>
</dbReference>
<dbReference type="SUPFAM" id="SSF52540">
    <property type="entry name" value="P-loop containing nucleoside triphosphate hydrolases"/>
    <property type="match status" value="1"/>
</dbReference>
<dbReference type="Proteomes" id="UP000093861">
    <property type="component" value="Unassembled WGS sequence"/>
</dbReference>
<reference evidence="1 2" key="1">
    <citation type="submission" date="2016-06" db="EMBL/GenBank/DDBJ databases">
        <authorList>
            <person name="Kjaerup R.B."/>
            <person name="Dalgaard T.S."/>
            <person name="Juul-Madsen H.R."/>
        </authorList>
    </citation>
    <scope>NUCLEOTIDE SEQUENCE [LARGE SCALE GENOMIC DNA]</scope>
    <source>
        <strain evidence="1 2">E2464</strain>
    </source>
</reference>
<evidence type="ECO:0000313" key="2">
    <source>
        <dbReference type="Proteomes" id="UP000093861"/>
    </source>
</evidence>